<reference evidence="1" key="2">
    <citation type="submission" date="2020-09" db="EMBL/GenBank/DDBJ databases">
        <authorList>
            <person name="Sun Q."/>
            <person name="Kim S."/>
        </authorList>
    </citation>
    <scope>NUCLEOTIDE SEQUENCE</scope>
    <source>
        <strain evidence="1">KCTC 42731</strain>
    </source>
</reference>
<evidence type="ECO:0000313" key="1">
    <source>
        <dbReference type="EMBL" id="GHF92526.1"/>
    </source>
</evidence>
<sequence length="264" mass="29501">MKLIKSLFTPKPVIDADTKAWLFDCVAWAITEFGHQTFQQHTCLVLPNNKYYPGRVDSIEGMAQNIFAKTVEYSNMQHWPLLLVNPQQWQGHQVPTIRCSGQLRDNNSQILLPDHLNIIQIGYNPSQVNQPQDMIATLVQQLASVLIRASQSTPPGGQNMIPAAIDVLSCIMGFGVMFANTAYQFRGGCGSCYNPHANRQAILPENDMLYALAIFCVLKQVPVSEVTTHLKAHLRSVFKAMHKDVSKTLNQSQGHALQLIYQQG</sequence>
<dbReference type="RefSeq" id="WP_189770097.1">
    <property type="nucleotide sequence ID" value="NZ_BNCK01000004.1"/>
</dbReference>
<reference evidence="1" key="1">
    <citation type="journal article" date="2014" name="Int. J. Syst. Evol. Microbiol.">
        <title>Complete genome sequence of Corynebacterium casei LMG S-19264T (=DSM 44701T), isolated from a smear-ripened cheese.</title>
        <authorList>
            <consortium name="US DOE Joint Genome Institute (JGI-PGF)"/>
            <person name="Walter F."/>
            <person name="Albersmeier A."/>
            <person name="Kalinowski J."/>
            <person name="Ruckert C."/>
        </authorList>
    </citation>
    <scope>NUCLEOTIDE SEQUENCE</scope>
    <source>
        <strain evidence="1">KCTC 42731</strain>
    </source>
</reference>
<proteinExistence type="predicted"/>
<accession>A0A919BJV7</accession>
<organism evidence="1 2">
    <name type="scientific">Thalassotalea marina</name>
    <dbReference type="NCBI Taxonomy" id="1673741"/>
    <lineage>
        <taxon>Bacteria</taxon>
        <taxon>Pseudomonadati</taxon>
        <taxon>Pseudomonadota</taxon>
        <taxon>Gammaproteobacteria</taxon>
        <taxon>Alteromonadales</taxon>
        <taxon>Colwelliaceae</taxon>
        <taxon>Thalassotalea</taxon>
    </lineage>
</organism>
<comment type="caution">
    <text evidence="1">The sequence shown here is derived from an EMBL/GenBank/DDBJ whole genome shotgun (WGS) entry which is preliminary data.</text>
</comment>
<evidence type="ECO:0000313" key="2">
    <source>
        <dbReference type="Proteomes" id="UP000623842"/>
    </source>
</evidence>
<protein>
    <submittedName>
        <fullName evidence="1">Uncharacterized protein</fullName>
    </submittedName>
</protein>
<gene>
    <name evidence="1" type="ORF">GCM10017161_20830</name>
</gene>
<keyword evidence="2" id="KW-1185">Reference proteome</keyword>
<dbReference type="AlphaFoldDB" id="A0A919BJV7"/>
<dbReference type="EMBL" id="BNCK01000004">
    <property type="protein sequence ID" value="GHF92526.1"/>
    <property type="molecule type" value="Genomic_DNA"/>
</dbReference>
<name>A0A919BJV7_9GAMM</name>
<dbReference type="Proteomes" id="UP000623842">
    <property type="component" value="Unassembled WGS sequence"/>
</dbReference>